<keyword evidence="3" id="KW-1185">Reference proteome</keyword>
<evidence type="ECO:0000256" key="1">
    <source>
        <dbReference type="SAM" id="MobiDB-lite"/>
    </source>
</evidence>
<dbReference type="EMBL" id="JAHUZN010000009">
    <property type="protein sequence ID" value="KAG8483558.1"/>
    <property type="molecule type" value="Genomic_DNA"/>
</dbReference>
<dbReference type="OrthoDB" id="10597146at2759"/>
<comment type="caution">
    <text evidence="2">The sequence shown here is derived from an EMBL/GenBank/DDBJ whole genome shotgun (WGS) entry which is preliminary data.</text>
</comment>
<proteinExistence type="predicted"/>
<dbReference type="AlphaFoldDB" id="A0A8J5Y7I6"/>
<feature type="region of interest" description="Disordered" evidence="1">
    <location>
        <begin position="20"/>
        <end position="52"/>
    </location>
</feature>
<gene>
    <name evidence="2" type="ORF">CXB51_022469</name>
</gene>
<name>A0A8J5Y7I6_9ROSI</name>
<reference evidence="2 3" key="1">
    <citation type="journal article" date="2021" name="bioRxiv">
        <title>The Gossypium anomalum genome as a resource for cotton improvement and evolutionary analysis of hybrid incompatibility.</title>
        <authorList>
            <person name="Grover C.E."/>
            <person name="Yuan D."/>
            <person name="Arick M.A."/>
            <person name="Miller E.R."/>
            <person name="Hu G."/>
            <person name="Peterson D.G."/>
            <person name="Wendel J.F."/>
            <person name="Udall J.A."/>
        </authorList>
    </citation>
    <scope>NUCLEOTIDE SEQUENCE [LARGE SCALE GENOMIC DNA]</scope>
    <source>
        <strain evidence="2">JFW-Udall</strain>
        <tissue evidence="2">Leaf</tissue>
    </source>
</reference>
<evidence type="ECO:0000313" key="3">
    <source>
        <dbReference type="Proteomes" id="UP000701853"/>
    </source>
</evidence>
<sequence>METKSNDRLVEIEVDGYGVEENGLAPQRSKDVGSPSLFLDSTTPNGEESSDDAAAGWIWQSQRGRSLPFWCKRRQGSRASGIGCADEARGGVRRWEEIRVSKSTEIGLGFGPVGPSEIGFGLL</sequence>
<dbReference type="Proteomes" id="UP000701853">
    <property type="component" value="Chromosome 9"/>
</dbReference>
<accession>A0A8J5Y7I6</accession>
<organism evidence="2 3">
    <name type="scientific">Gossypium anomalum</name>
    <dbReference type="NCBI Taxonomy" id="47600"/>
    <lineage>
        <taxon>Eukaryota</taxon>
        <taxon>Viridiplantae</taxon>
        <taxon>Streptophyta</taxon>
        <taxon>Embryophyta</taxon>
        <taxon>Tracheophyta</taxon>
        <taxon>Spermatophyta</taxon>
        <taxon>Magnoliopsida</taxon>
        <taxon>eudicotyledons</taxon>
        <taxon>Gunneridae</taxon>
        <taxon>Pentapetalae</taxon>
        <taxon>rosids</taxon>
        <taxon>malvids</taxon>
        <taxon>Malvales</taxon>
        <taxon>Malvaceae</taxon>
        <taxon>Malvoideae</taxon>
        <taxon>Gossypium</taxon>
    </lineage>
</organism>
<protein>
    <submittedName>
        <fullName evidence="2">Uncharacterized protein</fullName>
    </submittedName>
</protein>
<evidence type="ECO:0000313" key="2">
    <source>
        <dbReference type="EMBL" id="KAG8483558.1"/>
    </source>
</evidence>